<reference evidence="1" key="1">
    <citation type="submission" date="2020-11" db="EMBL/GenBank/DDBJ databases">
        <title>Sequencing the genomes of 1000 actinobacteria strains.</title>
        <authorList>
            <person name="Klenk H.-P."/>
        </authorList>
    </citation>
    <scope>NUCLEOTIDE SEQUENCE</scope>
    <source>
        <strain evidence="1">DSM 43175</strain>
    </source>
</reference>
<name>A0A931DNT6_9ACTN</name>
<evidence type="ECO:0000313" key="1">
    <source>
        <dbReference type="EMBL" id="MBG6093022.1"/>
    </source>
</evidence>
<sequence>MLSLLAVGCPVCNKVVLVLLGTSGALTVWAPLQPWLGALSVGLLGVAAVRRLAGEIACPVPVRD</sequence>
<organism evidence="1 2">
    <name type="scientific">Actinomadura viridis</name>
    <dbReference type="NCBI Taxonomy" id="58110"/>
    <lineage>
        <taxon>Bacteria</taxon>
        <taxon>Bacillati</taxon>
        <taxon>Actinomycetota</taxon>
        <taxon>Actinomycetes</taxon>
        <taxon>Streptosporangiales</taxon>
        <taxon>Thermomonosporaceae</taxon>
        <taxon>Actinomadura</taxon>
    </lineage>
</organism>
<comment type="caution">
    <text evidence="1">The sequence shown here is derived from an EMBL/GenBank/DDBJ whole genome shotgun (WGS) entry which is preliminary data.</text>
</comment>
<proteinExistence type="predicted"/>
<gene>
    <name evidence="1" type="ORF">IW256_007135</name>
</gene>
<dbReference type="AlphaFoldDB" id="A0A931DNT6"/>
<keyword evidence="2" id="KW-1185">Reference proteome</keyword>
<dbReference type="EMBL" id="JADOUA010000001">
    <property type="protein sequence ID" value="MBG6093022.1"/>
    <property type="molecule type" value="Genomic_DNA"/>
</dbReference>
<accession>A0A931DNT6</accession>
<protein>
    <submittedName>
        <fullName evidence="1">Uncharacterized protein</fullName>
    </submittedName>
</protein>
<dbReference type="Proteomes" id="UP000614047">
    <property type="component" value="Unassembled WGS sequence"/>
</dbReference>
<evidence type="ECO:0000313" key="2">
    <source>
        <dbReference type="Proteomes" id="UP000614047"/>
    </source>
</evidence>